<accession>A0A3B0UKB3</accession>
<dbReference type="GO" id="GO:0008194">
    <property type="term" value="F:UDP-glycosyltransferase activity"/>
    <property type="evidence" value="ECO:0007669"/>
    <property type="project" value="InterPro"/>
</dbReference>
<evidence type="ECO:0000313" key="3">
    <source>
        <dbReference type="EMBL" id="VAW19996.1"/>
    </source>
</evidence>
<evidence type="ECO:0000259" key="2">
    <source>
        <dbReference type="Pfam" id="PF06722"/>
    </source>
</evidence>
<keyword evidence="3" id="KW-0808">Transferase</keyword>
<dbReference type="FunFam" id="3.40.50.2000:FF:000009">
    <property type="entry name" value="Sterol 3-beta-glucosyltransferase UGT80A2"/>
    <property type="match status" value="1"/>
</dbReference>
<dbReference type="Gene3D" id="3.40.50.2000">
    <property type="entry name" value="Glycogen Phosphorylase B"/>
    <property type="match status" value="2"/>
</dbReference>
<dbReference type="SUPFAM" id="SSF53756">
    <property type="entry name" value="UDP-Glycosyltransferase/glycogen phosphorylase"/>
    <property type="match status" value="1"/>
</dbReference>
<protein>
    <submittedName>
        <fullName evidence="3">UDP-glucose:sterol glucosyltransferase</fullName>
    </submittedName>
</protein>
<dbReference type="AlphaFoldDB" id="A0A3B0UKB3"/>
<dbReference type="InterPro" id="IPR050426">
    <property type="entry name" value="Glycosyltransferase_28"/>
</dbReference>
<dbReference type="InterPro" id="IPR010610">
    <property type="entry name" value="EryCIII-like_C"/>
</dbReference>
<name>A0A3B0UKB3_9ZZZZ</name>
<dbReference type="CDD" id="cd03784">
    <property type="entry name" value="GT1_Gtf-like"/>
    <property type="match status" value="1"/>
</dbReference>
<dbReference type="PANTHER" id="PTHR48050:SF13">
    <property type="entry name" value="STEROL 3-BETA-GLUCOSYLTRANSFERASE UGT80A2"/>
    <property type="match status" value="1"/>
</dbReference>
<feature type="domain" description="Glycosyltransferase family 28 N-terminal" evidence="1">
    <location>
        <begin position="6"/>
        <end position="132"/>
    </location>
</feature>
<dbReference type="Pfam" id="PF06722">
    <property type="entry name" value="EryCIII-like_C"/>
    <property type="match status" value="1"/>
</dbReference>
<proteinExistence type="predicted"/>
<reference evidence="3" key="1">
    <citation type="submission" date="2018-06" db="EMBL/GenBank/DDBJ databases">
        <authorList>
            <person name="Zhirakovskaya E."/>
        </authorList>
    </citation>
    <scope>NUCLEOTIDE SEQUENCE</scope>
</reference>
<gene>
    <name evidence="3" type="ORF">MNBD_ALPHA12-193</name>
</gene>
<dbReference type="GO" id="GO:0016758">
    <property type="term" value="F:hexosyltransferase activity"/>
    <property type="evidence" value="ECO:0007669"/>
    <property type="project" value="InterPro"/>
</dbReference>
<dbReference type="Pfam" id="PF03033">
    <property type="entry name" value="Glyco_transf_28"/>
    <property type="match status" value="1"/>
</dbReference>
<dbReference type="PANTHER" id="PTHR48050">
    <property type="entry name" value="STEROL 3-BETA-GLUCOSYLTRANSFERASE"/>
    <property type="match status" value="1"/>
</dbReference>
<dbReference type="InterPro" id="IPR002213">
    <property type="entry name" value="UDP_glucos_trans"/>
</dbReference>
<dbReference type="InterPro" id="IPR004276">
    <property type="entry name" value="GlycoTrans_28_N"/>
</dbReference>
<evidence type="ECO:0000259" key="1">
    <source>
        <dbReference type="Pfam" id="PF03033"/>
    </source>
</evidence>
<dbReference type="EMBL" id="UOEO01000127">
    <property type="protein sequence ID" value="VAW19996.1"/>
    <property type="molecule type" value="Genomic_DNA"/>
</dbReference>
<feature type="domain" description="Erythromycin biosynthesis protein CIII-like C-terminal" evidence="2">
    <location>
        <begin position="294"/>
        <end position="409"/>
    </location>
</feature>
<organism evidence="3">
    <name type="scientific">hydrothermal vent metagenome</name>
    <dbReference type="NCBI Taxonomy" id="652676"/>
    <lineage>
        <taxon>unclassified sequences</taxon>
        <taxon>metagenomes</taxon>
        <taxon>ecological metagenomes</taxon>
    </lineage>
</organism>
<dbReference type="GO" id="GO:0005975">
    <property type="term" value="P:carbohydrate metabolic process"/>
    <property type="evidence" value="ECO:0007669"/>
    <property type="project" value="InterPro"/>
</dbReference>
<sequence>MTGKRIAISTIGTQGDVQPYLALAVALKKRGYQVVVGAPADFEELTKNLGIEFYSVGANIQSFLKQSHFENAMSDNLLISVPALLQQGQKIVEKAARLSWEMAQGADAIILNMNTSFAIDIAEALDIPAIMTALQPLNSTGDFPNVAYDGPDLGRAFNKLSHAATSVQQAYYDFPRNRLRRELMGLPPRKKGGFFTDTHGHKLVTLYAYSPVVSPRPRDWPKTAIVTGYWPLNDQTGWRPSERFREFLAKGEAPIYLGFGSMPFGAQRNTAILRQAVARWGGRVIVARGWGGIDPDDLPPNIYAISRAPHDKLFHYVKAVIHHGGAGTTAAGLYAGKPTFILPQAVDQPYWGRRIHELGCGPEPVRLRKLTPDILARALYDLANNNSYAEAAQNIAEKLAQEDGPAKAILHIERVMNNFKSHAHQQSSFG</sequence>